<keyword evidence="4 10" id="KW-1003">Cell membrane</keyword>
<keyword evidence="8 10" id="KW-0975">Bacterial flagellum</keyword>
<dbReference type="NCBIfam" id="TIGR01400">
    <property type="entry name" value="fliR"/>
    <property type="match status" value="1"/>
</dbReference>
<dbReference type="InterPro" id="IPR002010">
    <property type="entry name" value="T3SS_IM_R"/>
</dbReference>
<evidence type="ECO:0000313" key="11">
    <source>
        <dbReference type="EMBL" id="PLX19519.1"/>
    </source>
</evidence>
<comment type="caution">
    <text evidence="11">The sequence shown here is derived from an EMBL/GenBank/DDBJ whole genome shotgun (WGS) entry which is preliminary data.</text>
</comment>
<dbReference type="AlphaFoldDB" id="A0A2N5ZLG2"/>
<feature type="transmembrane region" description="Helical" evidence="10">
    <location>
        <begin position="220"/>
        <end position="239"/>
    </location>
</feature>
<dbReference type="GO" id="GO:0005886">
    <property type="term" value="C:plasma membrane"/>
    <property type="evidence" value="ECO:0007669"/>
    <property type="project" value="UniProtKB-SubCell"/>
</dbReference>
<evidence type="ECO:0000256" key="4">
    <source>
        <dbReference type="ARBA" id="ARBA00022475"/>
    </source>
</evidence>
<comment type="similarity">
    <text evidence="2 10">Belongs to the FliR/MopE/SpaR family.</text>
</comment>
<name>A0A2N5ZLG2_MUIH1</name>
<dbReference type="GO" id="GO:0009425">
    <property type="term" value="C:bacterial-type flagellum basal body"/>
    <property type="evidence" value="ECO:0007669"/>
    <property type="project" value="UniProtKB-SubCell"/>
</dbReference>
<keyword evidence="11" id="KW-0969">Cilium</keyword>
<feature type="transmembrane region" description="Helical" evidence="10">
    <location>
        <begin position="126"/>
        <end position="144"/>
    </location>
</feature>
<feature type="transmembrane region" description="Helical" evidence="10">
    <location>
        <begin position="177"/>
        <end position="199"/>
    </location>
</feature>
<evidence type="ECO:0000256" key="2">
    <source>
        <dbReference type="ARBA" id="ARBA00009772"/>
    </source>
</evidence>
<evidence type="ECO:0000313" key="12">
    <source>
        <dbReference type="Proteomes" id="UP000234857"/>
    </source>
</evidence>
<protein>
    <recommendedName>
        <fullName evidence="3 9">Flagellar biosynthetic protein FliR</fullName>
    </recommendedName>
</protein>
<evidence type="ECO:0000256" key="8">
    <source>
        <dbReference type="ARBA" id="ARBA00023143"/>
    </source>
</evidence>
<reference evidence="11 12" key="1">
    <citation type="submission" date="2017-11" db="EMBL/GenBank/DDBJ databases">
        <title>Genome-resolved metagenomics identifies genetic mobility, metabolic interactions, and unexpected diversity in perchlorate-reducing communities.</title>
        <authorList>
            <person name="Barnum T.P."/>
            <person name="Figueroa I.A."/>
            <person name="Carlstrom C.I."/>
            <person name="Lucas L.N."/>
            <person name="Engelbrektson A.L."/>
            <person name="Coates J.D."/>
        </authorList>
    </citation>
    <scope>NUCLEOTIDE SEQUENCE [LARGE SCALE GENOMIC DNA]</scope>
    <source>
        <strain evidence="11">BM706</strain>
    </source>
</reference>
<comment type="function">
    <text evidence="1 10">Role in flagellar biosynthesis.</text>
</comment>
<evidence type="ECO:0000256" key="1">
    <source>
        <dbReference type="ARBA" id="ARBA00002578"/>
    </source>
</evidence>
<accession>A0A2N5ZLG2</accession>
<evidence type="ECO:0000256" key="10">
    <source>
        <dbReference type="RuleBase" id="RU362071"/>
    </source>
</evidence>
<feature type="transmembrane region" description="Helical" evidence="10">
    <location>
        <begin position="6"/>
        <end position="27"/>
    </location>
</feature>
<dbReference type="PRINTS" id="PR00953">
    <property type="entry name" value="TYPE3IMRPROT"/>
</dbReference>
<evidence type="ECO:0000256" key="7">
    <source>
        <dbReference type="ARBA" id="ARBA00023136"/>
    </source>
</evidence>
<dbReference type="Pfam" id="PF01311">
    <property type="entry name" value="Bac_export_1"/>
    <property type="match status" value="1"/>
</dbReference>
<feature type="transmembrane region" description="Helical" evidence="10">
    <location>
        <begin position="39"/>
        <end position="56"/>
    </location>
</feature>
<evidence type="ECO:0000256" key="9">
    <source>
        <dbReference type="NCBIfam" id="TIGR01400"/>
    </source>
</evidence>
<dbReference type="Proteomes" id="UP000234857">
    <property type="component" value="Unassembled WGS sequence"/>
</dbReference>
<gene>
    <name evidence="11" type="primary">fliR</name>
    <name evidence="11" type="ORF">C0601_01290</name>
</gene>
<evidence type="ECO:0000256" key="3">
    <source>
        <dbReference type="ARBA" id="ARBA00021717"/>
    </source>
</evidence>
<keyword evidence="11" id="KW-0282">Flagellum</keyword>
<dbReference type="EMBL" id="PKTG01000025">
    <property type="protein sequence ID" value="PLX19519.1"/>
    <property type="molecule type" value="Genomic_DNA"/>
</dbReference>
<dbReference type="GO" id="GO:0044780">
    <property type="term" value="P:bacterial-type flagellum assembly"/>
    <property type="evidence" value="ECO:0007669"/>
    <property type="project" value="UniProtKB-UniRule"/>
</dbReference>
<dbReference type="PANTHER" id="PTHR30065:SF1">
    <property type="entry name" value="SURFACE PRESENTATION OF ANTIGENS PROTEIN SPAR"/>
    <property type="match status" value="1"/>
</dbReference>
<dbReference type="GO" id="GO:0006605">
    <property type="term" value="P:protein targeting"/>
    <property type="evidence" value="ECO:0007669"/>
    <property type="project" value="UniProtKB-UniRule"/>
</dbReference>
<feature type="transmembrane region" description="Helical" evidence="10">
    <location>
        <begin position="76"/>
        <end position="97"/>
    </location>
</feature>
<sequence>MADIVFNMQLLALIISRVTAFFYHMPVLGGKYIPNSGKIALGLCLSLVIFPLVPRPSIPAEGPFMIDFGVFMLKEVIVGLSIGLAVSLFINGIRFTGRLIGRNMGLMMANVIDPESGMNVSIIEQINYLFFIFIFLVLNGHYFLVRALVDSYSMVPVGGFKFHADVIELLLKMFNNIFIIGFKIGMPVFGALIINTVMLGIIAKVASKIRILIISFPMRIMTGVIMMALTFSMIMGAYMEYYEEIKIWVYRVIQTMH</sequence>
<keyword evidence="5 10" id="KW-0812">Transmembrane</keyword>
<keyword evidence="6 10" id="KW-1133">Transmembrane helix</keyword>
<evidence type="ECO:0000256" key="5">
    <source>
        <dbReference type="ARBA" id="ARBA00022692"/>
    </source>
</evidence>
<dbReference type="PANTHER" id="PTHR30065">
    <property type="entry name" value="FLAGELLAR BIOSYNTHETIC PROTEIN FLIR"/>
    <property type="match status" value="1"/>
</dbReference>
<keyword evidence="11" id="KW-0966">Cell projection</keyword>
<dbReference type="InterPro" id="IPR006303">
    <property type="entry name" value="FliR"/>
</dbReference>
<evidence type="ECO:0000256" key="6">
    <source>
        <dbReference type="ARBA" id="ARBA00022989"/>
    </source>
</evidence>
<comment type="subcellular location">
    <subcellularLocation>
        <location evidence="10">Cell membrane</location>
        <topology evidence="10">Multi-pass membrane protein</topology>
    </subcellularLocation>
    <subcellularLocation>
        <location evidence="10">Bacterial flagellum basal body</location>
    </subcellularLocation>
</comment>
<keyword evidence="7 10" id="KW-0472">Membrane</keyword>
<organism evidence="11 12">
    <name type="scientific">Muiribacterium halophilum</name>
    <dbReference type="NCBI Taxonomy" id="2053465"/>
    <lineage>
        <taxon>Bacteria</taxon>
        <taxon>Candidatus Muiribacteriota</taxon>
        <taxon>Candidatus Muiribacteriia</taxon>
        <taxon>Candidatus Muiribacteriales</taxon>
        <taxon>Candidatus Muiribacteriaceae</taxon>
        <taxon>Candidatus Muiribacterium</taxon>
    </lineage>
</organism>
<proteinExistence type="inferred from homology"/>